<protein>
    <submittedName>
        <fullName evidence="1">Putative secreted protein</fullName>
    </submittedName>
</protein>
<evidence type="ECO:0000313" key="1">
    <source>
        <dbReference type="EMBL" id="JAU02015.1"/>
    </source>
</evidence>
<dbReference type="AlphaFoldDB" id="A0A1E1XRW2"/>
<accession>A0A1E1XRW2</accession>
<proteinExistence type="evidence at transcript level"/>
<organism evidence="1">
    <name type="scientific">Amblyomma sculptum</name>
    <name type="common">Tick</name>
    <dbReference type="NCBI Taxonomy" id="1581419"/>
    <lineage>
        <taxon>Eukaryota</taxon>
        <taxon>Metazoa</taxon>
        <taxon>Ecdysozoa</taxon>
        <taxon>Arthropoda</taxon>
        <taxon>Chelicerata</taxon>
        <taxon>Arachnida</taxon>
        <taxon>Acari</taxon>
        <taxon>Parasitiformes</taxon>
        <taxon>Ixodida</taxon>
        <taxon>Ixodoidea</taxon>
        <taxon>Ixodidae</taxon>
        <taxon>Amblyomminae</taxon>
        <taxon>Amblyomma</taxon>
    </lineage>
</organism>
<name>A0A1E1XRW2_AMBSC</name>
<feature type="non-terminal residue" evidence="1">
    <location>
        <position position="222"/>
    </location>
</feature>
<sequence>MIALFYVFPVVIRMLKSSATLLIVAWVIPIAICSVCRPLSIRACYTSRAMGLLRDLVKPPFGEIDQDSSMQRICSTRFPSQSHCISIVNDCHLEQQQNFTYLEDAYNVFHRVVCTQASYEGLRSLWDCLDSPRRKKCDRSMDLLLSPVIDDDIRQCTMARNYRQCLADVTEGIPPECEEGKTALKKIAAAAEDIMCRKLRDFQPTLPKLPSTATEKNTTPAA</sequence>
<reference evidence="1" key="2">
    <citation type="journal article" date="2017" name="Front. Cell. Infect. Microbiol.">
        <title>Analysis of the Salivary Gland Transcriptome of Unfed and Partially Fed Amblyomma sculptum Ticks and Descriptive Proteome of the Saliva.</title>
        <authorList>
            <person name="Esteves E."/>
            <person name="Maruyama S.R."/>
            <person name="Kawahara R."/>
            <person name="Fujita A."/>
            <person name="Martins L.A."/>
            <person name="Righi A.A."/>
            <person name="Costa F.B."/>
            <person name="Palmisano G."/>
            <person name="Labruna M.B."/>
            <person name="Sa-Nunes A."/>
            <person name="Ribeiro J.M.C."/>
            <person name="Fogaca A.C."/>
        </authorList>
    </citation>
    <scope>NUCLEOTIDE SEQUENCE</scope>
</reference>
<dbReference type="EMBL" id="GFAA01001420">
    <property type="protein sequence ID" value="JAU02015.1"/>
    <property type="molecule type" value="mRNA"/>
</dbReference>
<reference evidence="1" key="1">
    <citation type="submission" date="2016-09" db="EMBL/GenBank/DDBJ databases">
        <authorList>
            <person name="Capua I."/>
            <person name="De Benedictis P."/>
            <person name="Joannis T."/>
            <person name="Lombin L.H."/>
            <person name="Cattoli G."/>
        </authorList>
    </citation>
    <scope>NUCLEOTIDE SEQUENCE</scope>
</reference>